<dbReference type="EMBL" id="CADCVD010000158">
    <property type="protein sequence ID" value="CAA9456664.1"/>
    <property type="molecule type" value="Genomic_DNA"/>
</dbReference>
<reference evidence="2" key="1">
    <citation type="submission" date="2020-02" db="EMBL/GenBank/DDBJ databases">
        <authorList>
            <person name="Meier V. D."/>
        </authorList>
    </citation>
    <scope>NUCLEOTIDE SEQUENCE</scope>
    <source>
        <strain evidence="2">AVDCRST_MAG37</strain>
    </source>
</reference>
<feature type="transmembrane region" description="Helical" evidence="1">
    <location>
        <begin position="21"/>
        <end position="42"/>
    </location>
</feature>
<gene>
    <name evidence="2" type="ORF">AVDCRST_MAG37-3027</name>
</gene>
<sequence>MRGPTQPADHLFKGPIMEASVIPLSFVAGTLLAVQAGANTYMY</sequence>
<accession>A0A6J4QZ60</accession>
<evidence type="ECO:0000256" key="1">
    <source>
        <dbReference type="SAM" id="Phobius"/>
    </source>
</evidence>
<protein>
    <submittedName>
        <fullName evidence="2">Uncharacterized protein</fullName>
    </submittedName>
</protein>
<evidence type="ECO:0000313" key="2">
    <source>
        <dbReference type="EMBL" id="CAA9456664.1"/>
    </source>
</evidence>
<keyword evidence="1" id="KW-1133">Transmembrane helix</keyword>
<dbReference type="AlphaFoldDB" id="A0A6J4QZ60"/>
<name>A0A6J4QZ60_9ACTN</name>
<organism evidence="2">
    <name type="scientific">uncultured Rubrobacteraceae bacterium</name>
    <dbReference type="NCBI Taxonomy" id="349277"/>
    <lineage>
        <taxon>Bacteria</taxon>
        <taxon>Bacillati</taxon>
        <taxon>Actinomycetota</taxon>
        <taxon>Rubrobacteria</taxon>
        <taxon>Rubrobacterales</taxon>
        <taxon>Rubrobacteraceae</taxon>
        <taxon>environmental samples</taxon>
    </lineage>
</organism>
<keyword evidence="1" id="KW-0472">Membrane</keyword>
<keyword evidence="1" id="KW-0812">Transmembrane</keyword>
<proteinExistence type="predicted"/>